<dbReference type="GO" id="GO:0005829">
    <property type="term" value="C:cytosol"/>
    <property type="evidence" value="ECO:0007669"/>
    <property type="project" value="TreeGrafter"/>
</dbReference>
<dbReference type="AlphaFoldDB" id="A0A1H1ZKR2"/>
<dbReference type="EMBL" id="LT629777">
    <property type="protein sequence ID" value="SDT34411.1"/>
    <property type="molecule type" value="Genomic_DNA"/>
</dbReference>
<evidence type="ECO:0000256" key="1">
    <source>
        <dbReference type="ARBA" id="ARBA00023239"/>
    </source>
</evidence>
<dbReference type="Proteomes" id="UP000199524">
    <property type="component" value="Chromosome I"/>
</dbReference>
<dbReference type="PANTHER" id="PTHR42849">
    <property type="entry name" value="N-ACETYLNEURAMINATE LYASE"/>
    <property type="match status" value="1"/>
</dbReference>
<dbReference type="GO" id="GO:0008747">
    <property type="term" value="F:N-acetylneuraminate lyase activity"/>
    <property type="evidence" value="ECO:0007669"/>
    <property type="project" value="TreeGrafter"/>
</dbReference>
<name>A0A1H1ZKR2_9PSED</name>
<keyword evidence="1" id="KW-0456">Lyase</keyword>
<dbReference type="SUPFAM" id="SSF51569">
    <property type="entry name" value="Aldolase"/>
    <property type="match status" value="1"/>
</dbReference>
<proteinExistence type="predicted"/>
<evidence type="ECO:0000313" key="3">
    <source>
        <dbReference type="Proteomes" id="UP000199524"/>
    </source>
</evidence>
<protein>
    <submittedName>
        <fullName evidence="2">4-hydroxy-tetrahydrodipicolinate synthase</fullName>
    </submittedName>
</protein>
<dbReference type="GO" id="GO:0019262">
    <property type="term" value="P:N-acetylneuraminate catabolic process"/>
    <property type="evidence" value="ECO:0007669"/>
    <property type="project" value="TreeGrafter"/>
</dbReference>
<evidence type="ECO:0000313" key="2">
    <source>
        <dbReference type="EMBL" id="SDT34411.1"/>
    </source>
</evidence>
<sequence>MSKHQVLVPIVTPLDSCGNVCRQSVKQLMQACKPLVDGFIPCLTSGEGWKLSLDQWTDMLQYTLEFADKTHRVVVGIELATTQAVIERAELACALGATEIMVTSPFGDGITQQHILQHYKSIHDNTTLDLLVYNEASLSGNEKSFETLLDIARLERVTGLKDSPSQARTQAQIDRIRSEGVDYFIGWENQLASDLVSDGNVVSLANLEPALCRVACRSRQPEIAGLVSELNEKFALGEEDWYAHVKRELVARGVLGSAATAQEWAR</sequence>
<dbReference type="GeneID" id="300210007"/>
<dbReference type="Gene3D" id="3.20.20.70">
    <property type="entry name" value="Aldolase class I"/>
    <property type="match status" value="1"/>
</dbReference>
<organism evidence="2 3">
    <name type="scientific">Pseudomonas asplenii</name>
    <dbReference type="NCBI Taxonomy" id="53407"/>
    <lineage>
        <taxon>Bacteria</taxon>
        <taxon>Pseudomonadati</taxon>
        <taxon>Pseudomonadota</taxon>
        <taxon>Gammaproteobacteria</taxon>
        <taxon>Pseudomonadales</taxon>
        <taxon>Pseudomonadaceae</taxon>
        <taxon>Pseudomonas</taxon>
    </lineage>
</organism>
<gene>
    <name evidence="2" type="ORF">SAMN05216598_5151</name>
</gene>
<dbReference type="Pfam" id="PF00701">
    <property type="entry name" value="DHDPS"/>
    <property type="match status" value="1"/>
</dbReference>
<dbReference type="CDD" id="cd00408">
    <property type="entry name" value="DHDPS-like"/>
    <property type="match status" value="1"/>
</dbReference>
<keyword evidence="3" id="KW-1185">Reference proteome</keyword>
<dbReference type="PANTHER" id="PTHR42849:SF1">
    <property type="entry name" value="N-ACETYLNEURAMINATE LYASE"/>
    <property type="match status" value="1"/>
</dbReference>
<dbReference type="InterPro" id="IPR013785">
    <property type="entry name" value="Aldolase_TIM"/>
</dbReference>
<dbReference type="InterPro" id="IPR002220">
    <property type="entry name" value="DapA-like"/>
</dbReference>
<accession>A0A1H1ZKR2</accession>
<dbReference type="SMART" id="SM01130">
    <property type="entry name" value="DHDPS"/>
    <property type="match status" value="1"/>
</dbReference>
<reference evidence="3" key="1">
    <citation type="submission" date="2016-10" db="EMBL/GenBank/DDBJ databases">
        <authorList>
            <person name="Varghese N."/>
            <person name="Submissions S."/>
        </authorList>
    </citation>
    <scope>NUCLEOTIDE SEQUENCE [LARGE SCALE GENOMIC DNA]</scope>
    <source>
        <strain evidence="3">ATCC 23835</strain>
    </source>
</reference>
<dbReference type="RefSeq" id="WP_090210063.1">
    <property type="nucleotide sequence ID" value="NZ_LT629777.1"/>
</dbReference>